<feature type="transmembrane region" description="Helical" evidence="1">
    <location>
        <begin position="40"/>
        <end position="62"/>
    </location>
</feature>
<keyword evidence="1" id="KW-0812">Transmembrane</keyword>
<gene>
    <name evidence="2" type="ORF">L3X38_010544</name>
</gene>
<proteinExistence type="predicted"/>
<dbReference type="Proteomes" id="UP001054821">
    <property type="component" value="Chromosome 2"/>
</dbReference>
<organism evidence="2 3">
    <name type="scientific">Prunus dulcis</name>
    <name type="common">Almond</name>
    <name type="synonym">Amygdalus dulcis</name>
    <dbReference type="NCBI Taxonomy" id="3755"/>
    <lineage>
        <taxon>Eukaryota</taxon>
        <taxon>Viridiplantae</taxon>
        <taxon>Streptophyta</taxon>
        <taxon>Embryophyta</taxon>
        <taxon>Tracheophyta</taxon>
        <taxon>Spermatophyta</taxon>
        <taxon>Magnoliopsida</taxon>
        <taxon>eudicotyledons</taxon>
        <taxon>Gunneridae</taxon>
        <taxon>Pentapetalae</taxon>
        <taxon>rosids</taxon>
        <taxon>fabids</taxon>
        <taxon>Rosales</taxon>
        <taxon>Rosaceae</taxon>
        <taxon>Amygdaloideae</taxon>
        <taxon>Amygdaleae</taxon>
        <taxon>Prunus</taxon>
    </lineage>
</organism>
<evidence type="ECO:0000256" key="1">
    <source>
        <dbReference type="SAM" id="Phobius"/>
    </source>
</evidence>
<evidence type="ECO:0000313" key="2">
    <source>
        <dbReference type="EMBL" id="KAI5342668.1"/>
    </source>
</evidence>
<comment type="caution">
    <text evidence="2">The sequence shown here is derived from an EMBL/GenBank/DDBJ whole genome shotgun (WGS) entry which is preliminary data.</text>
</comment>
<sequence length="130" mass="15021">MANVIISMWFPQGYAHLTRNTGAGVKDAKLASGPSSEMKYSWFIVLMVLSKLWILFSLMTIFRMTYLDYQCMRFELLPSQFWLKSYYPKIFACQIEDKNPILMATNLKEVSTGLWQEVILSEIEAILSTS</sequence>
<dbReference type="AlphaFoldDB" id="A0AAD4ZEV2"/>
<accession>A0AAD4ZEV2</accession>
<name>A0AAD4ZEV2_PRUDU</name>
<dbReference type="EMBL" id="JAJFAZ020000002">
    <property type="protein sequence ID" value="KAI5342668.1"/>
    <property type="molecule type" value="Genomic_DNA"/>
</dbReference>
<keyword evidence="1" id="KW-0472">Membrane</keyword>
<evidence type="ECO:0000313" key="3">
    <source>
        <dbReference type="Proteomes" id="UP001054821"/>
    </source>
</evidence>
<reference evidence="2 3" key="1">
    <citation type="journal article" date="2022" name="G3 (Bethesda)">
        <title>Whole-genome sequence and methylome profiling of the almond [Prunus dulcis (Mill.) D.A. Webb] cultivar 'Nonpareil'.</title>
        <authorList>
            <person name="D'Amico-Willman K.M."/>
            <person name="Ouma W.Z."/>
            <person name="Meulia T."/>
            <person name="Sideli G.M."/>
            <person name="Gradziel T.M."/>
            <person name="Fresnedo-Ramirez J."/>
        </authorList>
    </citation>
    <scope>NUCLEOTIDE SEQUENCE [LARGE SCALE GENOMIC DNA]</scope>
    <source>
        <strain evidence="2">Clone GOH B32 T37-40</strain>
    </source>
</reference>
<keyword evidence="3" id="KW-1185">Reference proteome</keyword>
<keyword evidence="1" id="KW-1133">Transmembrane helix</keyword>
<protein>
    <submittedName>
        <fullName evidence="2">Uncharacterized protein</fullName>
    </submittedName>
</protein>